<dbReference type="Pfam" id="PF01757">
    <property type="entry name" value="Acyl_transf_3"/>
    <property type="match status" value="1"/>
</dbReference>
<feature type="transmembrane region" description="Helical" evidence="1">
    <location>
        <begin position="77"/>
        <end position="105"/>
    </location>
</feature>
<feature type="transmembrane region" description="Helical" evidence="1">
    <location>
        <begin position="38"/>
        <end position="56"/>
    </location>
</feature>
<protein>
    <submittedName>
        <fullName evidence="3">Acyltransferase</fullName>
    </submittedName>
</protein>
<sequence>MMDRRNNFDLLRLFAACQVVFMHSSGHLLLPKAGLFEVLLQFPGVAVFFVISGFLVSDSYLRSTSVTSFAWKRAVRIYPALIVNLLVLELVFGATGGISTTAWAYAKHLIVYLPTASIHFAGTVFPDAIYAQSWLFQGYPSGVLWTLTVELSFYVVLPFVLSLAAVSKKAGSLFIAILMIGSFSIAHVTDDAFSQAHPALNELVTPYFWIFGIGVLIRLWWEHISRWFEGRALFWLAGYLFLIVVSVVALGEPIKLEYKMEPNIITLVRVVVMGATVISLAYTAKSCATLLHGNDLSYGLYLWHMLGVSVFLGLGIKGHWWLYPACYGIGLSFAAASWFLIEKPALALKQSKMRRFAAIVPVLDEVK</sequence>
<feature type="transmembrane region" description="Helical" evidence="1">
    <location>
        <begin position="173"/>
        <end position="189"/>
    </location>
</feature>
<gene>
    <name evidence="3" type="ORF">WN72_30260</name>
</gene>
<dbReference type="InterPro" id="IPR050879">
    <property type="entry name" value="Acyltransferase_3"/>
</dbReference>
<dbReference type="PANTHER" id="PTHR23028:SF53">
    <property type="entry name" value="ACYL_TRANSF_3 DOMAIN-CONTAINING PROTEIN"/>
    <property type="match status" value="1"/>
</dbReference>
<feature type="transmembrane region" description="Helical" evidence="1">
    <location>
        <begin position="320"/>
        <end position="341"/>
    </location>
</feature>
<accession>A0AAE7TI72</accession>
<keyword evidence="3" id="KW-0012">Acyltransferase</keyword>
<feature type="domain" description="Acyltransferase 3" evidence="2">
    <location>
        <begin position="6"/>
        <end position="334"/>
    </location>
</feature>
<dbReference type="PANTHER" id="PTHR23028">
    <property type="entry name" value="ACETYLTRANSFERASE"/>
    <property type="match status" value="1"/>
</dbReference>
<dbReference type="GO" id="GO:0016020">
    <property type="term" value="C:membrane"/>
    <property type="evidence" value="ECO:0007669"/>
    <property type="project" value="TreeGrafter"/>
</dbReference>
<keyword evidence="1" id="KW-1133">Transmembrane helix</keyword>
<dbReference type="InterPro" id="IPR002656">
    <property type="entry name" value="Acyl_transf_3_dom"/>
</dbReference>
<reference evidence="3 4" key="1">
    <citation type="submission" date="2018-06" db="EMBL/GenBank/DDBJ databases">
        <title>Comparative genomics of Bradyrhizobium nodulating Arachidis hypogaea.</title>
        <authorList>
            <person name="Li Y."/>
        </authorList>
    </citation>
    <scope>NUCLEOTIDE SEQUENCE [LARGE SCALE GENOMIC DNA]</scope>
    <source>
        <strain evidence="3 4">CCBAU 051107</strain>
    </source>
</reference>
<proteinExistence type="predicted"/>
<evidence type="ECO:0000256" key="1">
    <source>
        <dbReference type="SAM" id="Phobius"/>
    </source>
</evidence>
<keyword evidence="1" id="KW-0812">Transmembrane</keyword>
<feature type="transmembrane region" description="Helical" evidence="1">
    <location>
        <begin position="296"/>
        <end position="314"/>
    </location>
</feature>
<evidence type="ECO:0000313" key="4">
    <source>
        <dbReference type="Proteomes" id="UP000594015"/>
    </source>
</evidence>
<feature type="transmembrane region" description="Helical" evidence="1">
    <location>
        <begin position="233"/>
        <end position="251"/>
    </location>
</feature>
<evidence type="ECO:0000313" key="3">
    <source>
        <dbReference type="EMBL" id="QOZ70117.1"/>
    </source>
</evidence>
<dbReference type="AlphaFoldDB" id="A0AAE7TI72"/>
<dbReference type="GO" id="GO:0000271">
    <property type="term" value="P:polysaccharide biosynthetic process"/>
    <property type="evidence" value="ECO:0007669"/>
    <property type="project" value="TreeGrafter"/>
</dbReference>
<organism evidence="3 4">
    <name type="scientific">Bradyrhizobium arachidis</name>
    <dbReference type="NCBI Taxonomy" id="858423"/>
    <lineage>
        <taxon>Bacteria</taxon>
        <taxon>Pseudomonadati</taxon>
        <taxon>Pseudomonadota</taxon>
        <taxon>Alphaproteobacteria</taxon>
        <taxon>Hyphomicrobiales</taxon>
        <taxon>Nitrobacteraceae</taxon>
        <taxon>Bradyrhizobium</taxon>
    </lineage>
</organism>
<name>A0AAE7TI72_9BRAD</name>
<dbReference type="GO" id="GO:0016747">
    <property type="term" value="F:acyltransferase activity, transferring groups other than amino-acyl groups"/>
    <property type="evidence" value="ECO:0007669"/>
    <property type="project" value="InterPro"/>
</dbReference>
<dbReference type="Proteomes" id="UP000594015">
    <property type="component" value="Chromosome"/>
</dbReference>
<dbReference type="EMBL" id="CP030050">
    <property type="protein sequence ID" value="QOZ70117.1"/>
    <property type="molecule type" value="Genomic_DNA"/>
</dbReference>
<feature type="transmembrane region" description="Helical" evidence="1">
    <location>
        <begin position="204"/>
        <end position="221"/>
    </location>
</feature>
<evidence type="ECO:0000259" key="2">
    <source>
        <dbReference type="Pfam" id="PF01757"/>
    </source>
</evidence>
<feature type="transmembrane region" description="Helical" evidence="1">
    <location>
        <begin position="143"/>
        <end position="166"/>
    </location>
</feature>
<feature type="transmembrane region" description="Helical" evidence="1">
    <location>
        <begin position="263"/>
        <end position="284"/>
    </location>
</feature>
<dbReference type="RefSeq" id="WP_035729581.1">
    <property type="nucleotide sequence ID" value="NZ_AXAD01000019.1"/>
</dbReference>
<keyword evidence="3" id="KW-0808">Transferase</keyword>
<dbReference type="KEGG" id="barh:WN72_30260"/>
<keyword evidence="1" id="KW-0472">Membrane</keyword>